<protein>
    <submittedName>
        <fullName evidence="1">Uncharacterized protein</fullName>
    </submittedName>
</protein>
<sequence>MLLLSSLVFTCVAWLDGEKFYLDVSSSHAFQNASALIALNYESVLDPNQRVLLDEGLFWSDNVPSKSRGDFKAVNQLANLTLNTLESVTIDRVQYILRINDLKLLIHKPVLISDYIFCLKDEECLVPSSRNINGTWSIFSPSENKKNGWKKLLSYFFSKDCFSAKKNPFMKKSVRGYGIWGLFFKPIYYYIRGEVASTNLTSHSTLVNPFQVYFPMSNENKLFGTFTVINLCGAPLPTIFQNPKSRTKAEYVTSTYCDRKSMSIFYHDY</sequence>
<dbReference type="EMBL" id="QTSX02002525">
    <property type="protein sequence ID" value="KAJ9075307.1"/>
    <property type="molecule type" value="Genomic_DNA"/>
</dbReference>
<organism evidence="1 2">
    <name type="scientific">Entomophthora muscae</name>
    <dbReference type="NCBI Taxonomy" id="34485"/>
    <lineage>
        <taxon>Eukaryota</taxon>
        <taxon>Fungi</taxon>
        <taxon>Fungi incertae sedis</taxon>
        <taxon>Zoopagomycota</taxon>
        <taxon>Entomophthoromycotina</taxon>
        <taxon>Entomophthoromycetes</taxon>
        <taxon>Entomophthorales</taxon>
        <taxon>Entomophthoraceae</taxon>
        <taxon>Entomophthora</taxon>
    </lineage>
</organism>
<keyword evidence="2" id="KW-1185">Reference proteome</keyword>
<dbReference type="Proteomes" id="UP001165960">
    <property type="component" value="Unassembled WGS sequence"/>
</dbReference>
<proteinExistence type="predicted"/>
<evidence type="ECO:0000313" key="2">
    <source>
        <dbReference type="Proteomes" id="UP001165960"/>
    </source>
</evidence>
<gene>
    <name evidence="1" type="ORF">DSO57_1037337</name>
</gene>
<comment type="caution">
    <text evidence="1">The sequence shown here is derived from an EMBL/GenBank/DDBJ whole genome shotgun (WGS) entry which is preliminary data.</text>
</comment>
<name>A0ACC2TL33_9FUNG</name>
<accession>A0ACC2TL33</accession>
<evidence type="ECO:0000313" key="1">
    <source>
        <dbReference type="EMBL" id="KAJ9075307.1"/>
    </source>
</evidence>
<reference evidence="1" key="1">
    <citation type="submission" date="2022-04" db="EMBL/GenBank/DDBJ databases">
        <title>Genome of the entomopathogenic fungus Entomophthora muscae.</title>
        <authorList>
            <person name="Elya C."/>
            <person name="Lovett B.R."/>
            <person name="Lee E."/>
            <person name="Macias A.M."/>
            <person name="Hajek A.E."/>
            <person name="De Bivort B.L."/>
            <person name="Kasson M.T."/>
            <person name="De Fine Licht H.H."/>
            <person name="Stajich J.E."/>
        </authorList>
    </citation>
    <scope>NUCLEOTIDE SEQUENCE</scope>
    <source>
        <strain evidence="1">Berkeley</strain>
    </source>
</reference>